<evidence type="ECO:0000313" key="1">
    <source>
        <dbReference type="EMBL" id="ONI38426.1"/>
    </source>
</evidence>
<accession>A0ACC8X8Y9</accession>
<organism evidence="1 2">
    <name type="scientific">Candidatus Epulonipiscium fishelsonii</name>
    <dbReference type="NCBI Taxonomy" id="77094"/>
    <lineage>
        <taxon>Bacteria</taxon>
        <taxon>Bacillati</taxon>
        <taxon>Bacillota</taxon>
        <taxon>Clostridia</taxon>
        <taxon>Lachnospirales</taxon>
        <taxon>Lachnospiraceae</taxon>
        <taxon>Candidatus Epulonipiscium</taxon>
    </lineage>
</organism>
<comment type="caution">
    <text evidence="1">The sequence shown here is derived from an EMBL/GenBank/DDBJ whole genome shotgun (WGS) entry which is preliminary data.</text>
</comment>
<protein>
    <submittedName>
        <fullName evidence="1">2-hydroxyglutaryl-CoA dehydratase</fullName>
    </submittedName>
</protein>
<evidence type="ECO:0000313" key="2">
    <source>
        <dbReference type="Proteomes" id="UP000188605"/>
    </source>
</evidence>
<keyword evidence="2" id="KW-1185">Reference proteome</keyword>
<proteinExistence type="predicted"/>
<sequence length="435" mass="49028">MDRIEFTKEMKKDYTILVPDMLTIHFKMICTIFRNEGYNLEILYNGGKDVVDSGLKYVHNDTCYPALLVIGQFLDALNSGKYDVNKTALIIMQTGGGCRASNYIHLLRKALLKAGYSQVPVISLNLTSLEKNSGFKITLPIIKKSLSAISYGDLLMQIKNQVKPYEVQSGMTDQLVTKWQNKLCNDFKDNKSLSLSQMKSNFKEIINSFSKIAVNKVQKIKVGIVGEIYVKYSSLGNNNLEDFLLSQNCEYMIPGLLEFILFKIDNRLDDIKLYGGNKLKFSAINALFEYIRKIEVICIKTIENSNFVPPSYYLHKKSLVNGLIGYGNRMGEGWLLPADMLELCEQGYNNIICAQPFGCLPTHIVGKAMIRPIKERFPTANIITIDYDPGASRVNQENRIKLMLAIATEQIPSNQPIKTKEEKSPNGLLPIASVL</sequence>
<gene>
    <name evidence="1" type="ORF">AN396_01555</name>
</gene>
<reference evidence="1" key="1">
    <citation type="submission" date="2016-08" db="EMBL/GenBank/DDBJ databases">
        <authorList>
            <person name="Ngugi D.K."/>
            <person name="Miyake S."/>
            <person name="Stingl U."/>
        </authorList>
    </citation>
    <scope>NUCLEOTIDE SEQUENCE</scope>
    <source>
        <strain evidence="1">SCG-B11WGA-EpuloA1</strain>
    </source>
</reference>
<dbReference type="EMBL" id="LJDB01000088">
    <property type="protein sequence ID" value="ONI38426.1"/>
    <property type="molecule type" value="Genomic_DNA"/>
</dbReference>
<dbReference type="Proteomes" id="UP000188605">
    <property type="component" value="Unassembled WGS sequence"/>
</dbReference>
<name>A0ACC8X8Y9_9FIRM</name>